<dbReference type="Pfam" id="PF08659">
    <property type="entry name" value="KR"/>
    <property type="match status" value="1"/>
</dbReference>
<feature type="domain" description="Carrier" evidence="3">
    <location>
        <begin position="208"/>
        <end position="283"/>
    </location>
</feature>
<protein>
    <recommendedName>
        <fullName evidence="3">Carrier domain-containing protein</fullName>
    </recommendedName>
</protein>
<accession>A0A150RBU2</accession>
<dbReference type="InterPro" id="IPR036291">
    <property type="entry name" value="NAD(P)-bd_dom_sf"/>
</dbReference>
<organism evidence="4 5">
    <name type="scientific">Sorangium cellulosum</name>
    <name type="common">Polyangium cellulosum</name>
    <dbReference type="NCBI Taxonomy" id="56"/>
    <lineage>
        <taxon>Bacteria</taxon>
        <taxon>Pseudomonadati</taxon>
        <taxon>Myxococcota</taxon>
        <taxon>Polyangia</taxon>
        <taxon>Polyangiales</taxon>
        <taxon>Polyangiaceae</taxon>
        <taxon>Sorangium</taxon>
    </lineage>
</organism>
<dbReference type="GO" id="GO:0004312">
    <property type="term" value="F:fatty acid synthase activity"/>
    <property type="evidence" value="ECO:0007669"/>
    <property type="project" value="TreeGrafter"/>
</dbReference>
<dbReference type="Gene3D" id="3.40.50.720">
    <property type="entry name" value="NAD(P)-binding Rossmann-like Domain"/>
    <property type="match status" value="1"/>
</dbReference>
<gene>
    <name evidence="4" type="ORF">BE18_31020</name>
</gene>
<dbReference type="InterPro" id="IPR020806">
    <property type="entry name" value="PKS_PP-bd"/>
</dbReference>
<sequence length="370" mass="39302">MRAVFHAGGAMHEAPIAAMRVEELADAIAAKARGAQHLHDVFAQRPLDAFVLFSSGAGVWGGGRQGAYAAANAFLDALAEARRADGLAATSIAWGAWAGGGMLATDAERRLKHRGVAPMDPELAVAALAHALDHAETCLAVADVDWARFAPSFASARPRPLLDELAEARSALDALRELPDDARTAAGPEPASTLRATLAALPEGERHRHLLALVRTETAAVLGHADASRVEPNRGFFDLGLDSLMSVELRRRVQRATGIKLPATLAFDHPTPSALASKVLAAIVLHDATPSASPAAELARLEGTLSAIYADEALRDDLTARLRAFLDRRAVRTERPDDSAFAEKLGSASADELIRLIDQKLGDRIDVDRY</sequence>
<dbReference type="Pfam" id="PF00550">
    <property type="entry name" value="PP-binding"/>
    <property type="match status" value="1"/>
</dbReference>
<keyword evidence="2" id="KW-0597">Phosphoprotein</keyword>
<name>A0A150RBU2_SORCE</name>
<dbReference type="AlphaFoldDB" id="A0A150RBU2"/>
<reference evidence="4 5" key="1">
    <citation type="submission" date="2014-02" db="EMBL/GenBank/DDBJ databases">
        <title>The small core and large imbalanced accessory genome model reveals a collaborative survival strategy of Sorangium cellulosum strains in nature.</title>
        <authorList>
            <person name="Han K."/>
            <person name="Peng R."/>
            <person name="Blom J."/>
            <person name="Li Y.-Z."/>
        </authorList>
    </citation>
    <scope>NUCLEOTIDE SEQUENCE [LARGE SCALE GENOMIC DNA]</scope>
    <source>
        <strain evidence="4 5">So0149</strain>
    </source>
</reference>
<dbReference type="SMART" id="SM01294">
    <property type="entry name" value="PKS_PP_betabranch"/>
    <property type="match status" value="1"/>
</dbReference>
<keyword evidence="1" id="KW-0596">Phosphopantetheine</keyword>
<evidence type="ECO:0000259" key="3">
    <source>
        <dbReference type="PROSITE" id="PS50075"/>
    </source>
</evidence>
<evidence type="ECO:0000256" key="1">
    <source>
        <dbReference type="ARBA" id="ARBA00022450"/>
    </source>
</evidence>
<dbReference type="PANTHER" id="PTHR43775:SF37">
    <property type="entry name" value="SI:DKEY-61P9.11"/>
    <property type="match status" value="1"/>
</dbReference>
<dbReference type="EMBL" id="JEMC01003885">
    <property type="protein sequence ID" value="KYF77690.1"/>
    <property type="molecule type" value="Genomic_DNA"/>
</dbReference>
<dbReference type="InterPro" id="IPR013968">
    <property type="entry name" value="PKS_KR"/>
</dbReference>
<evidence type="ECO:0000313" key="4">
    <source>
        <dbReference type="EMBL" id="KYF77690.1"/>
    </source>
</evidence>
<dbReference type="PANTHER" id="PTHR43775">
    <property type="entry name" value="FATTY ACID SYNTHASE"/>
    <property type="match status" value="1"/>
</dbReference>
<dbReference type="InterPro" id="IPR006162">
    <property type="entry name" value="Ppantetheine_attach_site"/>
</dbReference>
<evidence type="ECO:0000256" key="2">
    <source>
        <dbReference type="ARBA" id="ARBA00022553"/>
    </source>
</evidence>
<dbReference type="InterPro" id="IPR009081">
    <property type="entry name" value="PP-bd_ACP"/>
</dbReference>
<evidence type="ECO:0000313" key="5">
    <source>
        <dbReference type="Proteomes" id="UP000075515"/>
    </source>
</evidence>
<dbReference type="SMART" id="SM00823">
    <property type="entry name" value="PKS_PP"/>
    <property type="match status" value="1"/>
</dbReference>
<dbReference type="SUPFAM" id="SSF51735">
    <property type="entry name" value="NAD(P)-binding Rossmann-fold domains"/>
    <property type="match status" value="1"/>
</dbReference>
<dbReference type="FunFam" id="1.10.1200.10:FF:000007">
    <property type="entry name" value="Probable polyketide synthase pks17"/>
    <property type="match status" value="1"/>
</dbReference>
<dbReference type="GO" id="GO:0031177">
    <property type="term" value="F:phosphopantetheine binding"/>
    <property type="evidence" value="ECO:0007669"/>
    <property type="project" value="InterPro"/>
</dbReference>
<dbReference type="SUPFAM" id="SSF47336">
    <property type="entry name" value="ACP-like"/>
    <property type="match status" value="1"/>
</dbReference>
<proteinExistence type="predicted"/>
<dbReference type="Proteomes" id="UP000075515">
    <property type="component" value="Unassembled WGS sequence"/>
</dbReference>
<dbReference type="InterPro" id="IPR057326">
    <property type="entry name" value="KR_dom"/>
</dbReference>
<dbReference type="Gene3D" id="1.10.1200.10">
    <property type="entry name" value="ACP-like"/>
    <property type="match status" value="1"/>
</dbReference>
<dbReference type="PROSITE" id="PS50075">
    <property type="entry name" value="CARRIER"/>
    <property type="match status" value="1"/>
</dbReference>
<dbReference type="SMART" id="SM00822">
    <property type="entry name" value="PKS_KR"/>
    <property type="match status" value="1"/>
</dbReference>
<dbReference type="InterPro" id="IPR036736">
    <property type="entry name" value="ACP-like_sf"/>
</dbReference>
<dbReference type="PROSITE" id="PS00012">
    <property type="entry name" value="PHOSPHOPANTETHEINE"/>
    <property type="match status" value="1"/>
</dbReference>
<comment type="caution">
    <text evidence="4">The sequence shown here is derived from an EMBL/GenBank/DDBJ whole genome shotgun (WGS) entry which is preliminary data.</text>
</comment>
<dbReference type="InterPro" id="IPR050091">
    <property type="entry name" value="PKS_NRPS_Biosynth_Enz"/>
</dbReference>
<dbReference type="GO" id="GO:0006633">
    <property type="term" value="P:fatty acid biosynthetic process"/>
    <property type="evidence" value="ECO:0007669"/>
    <property type="project" value="TreeGrafter"/>
</dbReference>